<dbReference type="Proteomes" id="UP000177250">
    <property type="component" value="Unassembled WGS sequence"/>
</dbReference>
<comment type="caution">
    <text evidence="1">The sequence shown here is derived from an EMBL/GenBank/DDBJ whole genome shotgun (WGS) entry which is preliminary data.</text>
</comment>
<gene>
    <name evidence="1" type="ORF">A3B15_00175</name>
</gene>
<evidence type="ECO:0000313" key="1">
    <source>
        <dbReference type="EMBL" id="OGY54055.1"/>
    </source>
</evidence>
<organism evidence="1 2">
    <name type="scientific">Candidatus Buchananbacteria bacterium RIFCSPLOWO2_01_FULL_45_31</name>
    <dbReference type="NCBI Taxonomy" id="1797545"/>
    <lineage>
        <taxon>Bacteria</taxon>
        <taxon>Candidatus Buchananiibacteriota</taxon>
    </lineage>
</organism>
<dbReference type="STRING" id="1797545.A3B15_00175"/>
<name>A0A1G1YNX7_9BACT</name>
<dbReference type="AlphaFoldDB" id="A0A1G1YNX7"/>
<protein>
    <submittedName>
        <fullName evidence="1">Uncharacterized protein</fullName>
    </submittedName>
</protein>
<reference evidence="1 2" key="1">
    <citation type="journal article" date="2016" name="Nat. Commun.">
        <title>Thousands of microbial genomes shed light on interconnected biogeochemical processes in an aquifer system.</title>
        <authorList>
            <person name="Anantharaman K."/>
            <person name="Brown C.T."/>
            <person name="Hug L.A."/>
            <person name="Sharon I."/>
            <person name="Castelle C.J."/>
            <person name="Probst A.J."/>
            <person name="Thomas B.C."/>
            <person name="Singh A."/>
            <person name="Wilkins M.J."/>
            <person name="Karaoz U."/>
            <person name="Brodie E.L."/>
            <person name="Williams K.H."/>
            <person name="Hubbard S.S."/>
            <person name="Banfield J.F."/>
        </authorList>
    </citation>
    <scope>NUCLEOTIDE SEQUENCE [LARGE SCALE GENOMIC DNA]</scope>
</reference>
<dbReference type="EMBL" id="MHIO01000011">
    <property type="protein sequence ID" value="OGY54055.1"/>
    <property type="molecule type" value="Genomic_DNA"/>
</dbReference>
<dbReference type="Gene3D" id="3.40.50.150">
    <property type="entry name" value="Vaccinia Virus protein VP39"/>
    <property type="match status" value="1"/>
</dbReference>
<evidence type="ECO:0000313" key="2">
    <source>
        <dbReference type="Proteomes" id="UP000177250"/>
    </source>
</evidence>
<proteinExistence type="predicted"/>
<accession>A0A1G1YNX7</accession>
<dbReference type="SUPFAM" id="SSF53335">
    <property type="entry name" value="S-adenosyl-L-methionine-dependent methyltransferases"/>
    <property type="match status" value="1"/>
</dbReference>
<sequence>MDNNQKHLNHIDKVNLGSYYTPEIIVDLAYSILNKNISDIKNWTILDSSCGYGSFLAKKGVAKRLVGADIDKTAIMEAQKKNKDITFICQNSLANVCRENLAIKTEEKLIAIGNPPYNDTTSIIRNSIKDVSVQNKIDFDIKTRDLGMSFLLSYDKLKADYVCVLHPLSYLIKKANFALLSKFSRNYKLIDGIIISSHEFSETSRGMAFPILIALYKREQNGMSYEYIKNYQFKVKDDRNFCLNDFDTIVNYVQKYPNKKYLNKNDKPVAKFWTLRDINALKRNRTFIDSDTYNTVYILMEKLPYYCYIDVFKQYADKMPYFIGNCDVIIDNEKFNKIKECFIAQSVHTNSILKNKFKFREIPNAKLKIDNYFKELLGNKLGEKYAKNFN</sequence>
<dbReference type="InterPro" id="IPR029063">
    <property type="entry name" value="SAM-dependent_MTases_sf"/>
</dbReference>
<dbReference type="PRINTS" id="PR00507">
    <property type="entry name" value="N12N6MTFRASE"/>
</dbReference>